<gene>
    <name evidence="1" type="ORF">ElP_07430</name>
</gene>
<keyword evidence="2" id="KW-1185">Reference proteome</keyword>
<organism evidence="1 2">
    <name type="scientific">Tautonia plasticadhaerens</name>
    <dbReference type="NCBI Taxonomy" id="2527974"/>
    <lineage>
        <taxon>Bacteria</taxon>
        <taxon>Pseudomonadati</taxon>
        <taxon>Planctomycetota</taxon>
        <taxon>Planctomycetia</taxon>
        <taxon>Isosphaerales</taxon>
        <taxon>Isosphaeraceae</taxon>
        <taxon>Tautonia</taxon>
    </lineage>
</organism>
<accession>A0A518GWE5</accession>
<proteinExistence type="predicted"/>
<sequence>MYASHGDRYLAFVGRPSRFSAVLIRRERLDGILSRLSRFEGIRSLNVPSGLSEAELGRIRSALPGAEVVVDPRFDAGRDSIRIYGPTQAN</sequence>
<dbReference type="KEGG" id="tpla:ElP_07430"/>
<name>A0A518GWE5_9BACT</name>
<protein>
    <submittedName>
        <fullName evidence="1">Uncharacterized protein</fullName>
    </submittedName>
</protein>
<evidence type="ECO:0000313" key="2">
    <source>
        <dbReference type="Proteomes" id="UP000317835"/>
    </source>
</evidence>
<reference evidence="1 2" key="1">
    <citation type="submission" date="2019-02" db="EMBL/GenBank/DDBJ databases">
        <title>Deep-cultivation of Planctomycetes and their phenomic and genomic characterization uncovers novel biology.</title>
        <authorList>
            <person name="Wiegand S."/>
            <person name="Jogler M."/>
            <person name="Boedeker C."/>
            <person name="Pinto D."/>
            <person name="Vollmers J."/>
            <person name="Rivas-Marin E."/>
            <person name="Kohn T."/>
            <person name="Peeters S.H."/>
            <person name="Heuer A."/>
            <person name="Rast P."/>
            <person name="Oberbeckmann S."/>
            <person name="Bunk B."/>
            <person name="Jeske O."/>
            <person name="Meyerdierks A."/>
            <person name="Storesund J.E."/>
            <person name="Kallscheuer N."/>
            <person name="Luecker S."/>
            <person name="Lage O.M."/>
            <person name="Pohl T."/>
            <person name="Merkel B.J."/>
            <person name="Hornburger P."/>
            <person name="Mueller R.-W."/>
            <person name="Bruemmer F."/>
            <person name="Labrenz M."/>
            <person name="Spormann A.M."/>
            <person name="Op den Camp H."/>
            <person name="Overmann J."/>
            <person name="Amann R."/>
            <person name="Jetten M.S.M."/>
            <person name="Mascher T."/>
            <person name="Medema M.H."/>
            <person name="Devos D.P."/>
            <person name="Kaster A.-K."/>
            <person name="Ovreas L."/>
            <person name="Rohde M."/>
            <person name="Galperin M.Y."/>
            <person name="Jogler C."/>
        </authorList>
    </citation>
    <scope>NUCLEOTIDE SEQUENCE [LARGE SCALE GENOMIC DNA]</scope>
    <source>
        <strain evidence="1 2">ElP</strain>
    </source>
</reference>
<dbReference type="EMBL" id="CP036426">
    <property type="protein sequence ID" value="QDV32903.1"/>
    <property type="molecule type" value="Genomic_DNA"/>
</dbReference>
<dbReference type="AlphaFoldDB" id="A0A518GWE5"/>
<dbReference type="Proteomes" id="UP000317835">
    <property type="component" value="Chromosome"/>
</dbReference>
<dbReference type="RefSeq" id="WP_197447147.1">
    <property type="nucleotide sequence ID" value="NZ_CP036426.1"/>
</dbReference>
<evidence type="ECO:0000313" key="1">
    <source>
        <dbReference type="EMBL" id="QDV32903.1"/>
    </source>
</evidence>